<gene>
    <name evidence="1" type="ORF">LCGC14_3059090</name>
</gene>
<accession>A0A0F8ZA86</accession>
<dbReference type="EMBL" id="LAZR01064720">
    <property type="protein sequence ID" value="KKK56981.1"/>
    <property type="molecule type" value="Genomic_DNA"/>
</dbReference>
<dbReference type="AlphaFoldDB" id="A0A0F8ZA86"/>
<evidence type="ECO:0000313" key="1">
    <source>
        <dbReference type="EMBL" id="KKK56981.1"/>
    </source>
</evidence>
<organism evidence="1">
    <name type="scientific">marine sediment metagenome</name>
    <dbReference type="NCBI Taxonomy" id="412755"/>
    <lineage>
        <taxon>unclassified sequences</taxon>
        <taxon>metagenomes</taxon>
        <taxon>ecological metagenomes</taxon>
    </lineage>
</organism>
<proteinExistence type="predicted"/>
<protein>
    <submittedName>
        <fullName evidence="1">Uncharacterized protein</fullName>
    </submittedName>
</protein>
<name>A0A0F8ZA86_9ZZZZ</name>
<comment type="caution">
    <text evidence="1">The sequence shown here is derived from an EMBL/GenBank/DDBJ whole genome shotgun (WGS) entry which is preliminary data.</text>
</comment>
<sequence length="220" mass="25274">MSYTGDMAKSMFSITTDVKAWTRKMNRVNKELLPRAIVATVNTAAKGSLARSLKIIRDDFTLRNEYTKKSLIIWKSKYKPGRSIDRINAQVGTKSPSLPIQETGGTIRARRKKIPVPTLAGRRGKWRKPIPPALRMNRMGEIGTEGSKFFFMTSPGGKKGIFTRKGKKKIVKVRDISRRSYRIRPTKWHSKSTEYFRKRGTLERIFIHHAKRQLAKIAKK</sequence>
<reference evidence="1" key="1">
    <citation type="journal article" date="2015" name="Nature">
        <title>Complex archaea that bridge the gap between prokaryotes and eukaryotes.</title>
        <authorList>
            <person name="Spang A."/>
            <person name="Saw J.H."/>
            <person name="Jorgensen S.L."/>
            <person name="Zaremba-Niedzwiedzka K."/>
            <person name="Martijn J."/>
            <person name="Lind A.E."/>
            <person name="van Eijk R."/>
            <person name="Schleper C."/>
            <person name="Guy L."/>
            <person name="Ettema T.J."/>
        </authorList>
    </citation>
    <scope>NUCLEOTIDE SEQUENCE</scope>
</reference>